<proteinExistence type="inferred from homology"/>
<dbReference type="PROSITE" id="PS01027">
    <property type="entry name" value="GLYCOSYL_HYDROL_F39"/>
    <property type="match status" value="1"/>
</dbReference>
<dbReference type="InterPro" id="IPR036116">
    <property type="entry name" value="FN3_sf"/>
</dbReference>
<organism evidence="6 7">
    <name type="scientific">Enterocloster citroniae</name>
    <dbReference type="NCBI Taxonomy" id="358743"/>
    <lineage>
        <taxon>Bacteria</taxon>
        <taxon>Bacillati</taxon>
        <taxon>Bacillota</taxon>
        <taxon>Clostridia</taxon>
        <taxon>Lachnospirales</taxon>
        <taxon>Lachnospiraceae</taxon>
        <taxon>Enterocloster</taxon>
    </lineage>
</organism>
<dbReference type="InterPro" id="IPR003961">
    <property type="entry name" value="FN3_dom"/>
</dbReference>
<dbReference type="SUPFAM" id="SSF49265">
    <property type="entry name" value="Fibronectin type III"/>
    <property type="match status" value="1"/>
</dbReference>
<dbReference type="Pfam" id="PF01229">
    <property type="entry name" value="Glyco_hydro_39"/>
    <property type="match status" value="1"/>
</dbReference>
<feature type="domain" description="Fibronectin type-III" evidence="5">
    <location>
        <begin position="543"/>
        <end position="639"/>
    </location>
</feature>
<reference evidence="6" key="1">
    <citation type="journal article" date="2021" name="Gut Microbes">
        <title>A synthetic consortium of 100 gut commensals modulates the composition and function in a colon model of the microbiome of elderly subjects.</title>
        <authorList>
            <person name="Perez M."/>
            <person name="Ntemiri A."/>
            <person name="Tan H."/>
            <person name="Harris H.M.B."/>
            <person name="Roager H.M."/>
            <person name="Ribiere C."/>
            <person name="O'Toole P.W."/>
        </authorList>
    </citation>
    <scope>NUCLEOTIDE SEQUENCE</scope>
    <source>
        <strain evidence="6">MCC335</strain>
    </source>
</reference>
<sequence>MAEFDPDICFCIDHGGKETLLRPFWSATGYANADFTPTPSFLRMYDYLSSFHGHLHYMRLHNILSLHGEGDRYFLELDLPYGNRCFAHDNRQNGDDKVVARMEDGTLRYNWDLVDQVYDVIVGHGMAPIVELVYLPKAIRKSEEEFFLPADYRLYGEMVRDFAAHCLERYGLEETRGWYFEIWNEPDNEAAWCRDPASFFALYDYMEHAVHSVDDRLRTGGPATMQGQEGYRIFEGFLKHCAGEVNYCTGGYGTRLDFVSVHCKGGQTTDFNPSSAVMFGSVERYLDILEQYPQFCDVEFFNDESDIIWAGSRGVEDASWFDFRNSHYAPGFVCKMISLYCTRVLDRGVNLTVADSDNAHLQWERSLFSGNRSQLTPLGRYPCTDMIRKPFFNAYVLLSKLGDRRLPVQCDGPGFNEKFGVLATRRGPVFSYMLWNFEDGISDMVGKRSFRLNIQNCGVVGSYYLLEYRIDQDHSNSNTLWHKLGCPKEPNLKQIRQLRDADGLEPMGDPQKITADSGELSLEVTLPQHAVALFQLTPVSTEAPAAVGFVKAQWEEGCSGRQIFLTWEPSRESDFFHYKVLRSVDGGHYETLSSSPALNTAVYVDMEVESGHRYSYRILAVNTSGIWGEPGKEAVVRTE</sequence>
<feature type="active site" description="Proton donor" evidence="4">
    <location>
        <position position="185"/>
    </location>
</feature>
<dbReference type="InterPro" id="IPR017853">
    <property type="entry name" value="GH"/>
</dbReference>
<dbReference type="InterPro" id="IPR051923">
    <property type="entry name" value="Glycosyl_Hydrolase_39"/>
</dbReference>
<dbReference type="InterPro" id="IPR000514">
    <property type="entry name" value="Glyco_hydro_39"/>
</dbReference>
<comment type="caution">
    <text evidence="6">The sequence shown here is derived from an EMBL/GenBank/DDBJ whole genome shotgun (WGS) entry which is preliminary data.</text>
</comment>
<dbReference type="AlphaFoldDB" id="A0AA41FGC7"/>
<dbReference type="EMBL" id="WQPS01000019">
    <property type="protein sequence ID" value="MBT9811146.1"/>
    <property type="molecule type" value="Genomic_DNA"/>
</dbReference>
<comment type="similarity">
    <text evidence="1">Belongs to the glycosyl hydrolase 39 family.</text>
</comment>
<dbReference type="Gene3D" id="2.60.40.1500">
    <property type="entry name" value="Glycosyl hydrolase domain, family 39"/>
    <property type="match status" value="1"/>
</dbReference>
<dbReference type="GO" id="GO:0004553">
    <property type="term" value="F:hydrolase activity, hydrolyzing O-glycosyl compounds"/>
    <property type="evidence" value="ECO:0007669"/>
    <property type="project" value="InterPro"/>
</dbReference>
<dbReference type="PANTHER" id="PTHR12631">
    <property type="entry name" value="ALPHA-L-IDURONIDASE"/>
    <property type="match status" value="1"/>
</dbReference>
<dbReference type="RefSeq" id="WP_117450733.1">
    <property type="nucleotide sequence ID" value="NZ_CABJDD010000003.1"/>
</dbReference>
<dbReference type="InterPro" id="IPR049165">
    <property type="entry name" value="GH39_as"/>
</dbReference>
<protein>
    <recommendedName>
        <fullName evidence="5">Fibronectin type-III domain-containing protein</fullName>
    </recommendedName>
</protein>
<evidence type="ECO:0000256" key="2">
    <source>
        <dbReference type="ARBA" id="ARBA00022801"/>
    </source>
</evidence>
<evidence type="ECO:0000256" key="3">
    <source>
        <dbReference type="ARBA" id="ARBA00023295"/>
    </source>
</evidence>
<name>A0AA41FGC7_9FIRM</name>
<dbReference type="InterPro" id="IPR049166">
    <property type="entry name" value="GH39_cat"/>
</dbReference>
<keyword evidence="2" id="KW-0378">Hydrolase</keyword>
<dbReference type="Gene3D" id="3.20.20.80">
    <property type="entry name" value="Glycosidases"/>
    <property type="match status" value="1"/>
</dbReference>
<dbReference type="Proteomes" id="UP000708338">
    <property type="component" value="Unassembled WGS sequence"/>
</dbReference>
<dbReference type="SUPFAM" id="SSF51011">
    <property type="entry name" value="Glycosyl hydrolase domain"/>
    <property type="match status" value="1"/>
</dbReference>
<dbReference type="GO" id="GO:0005975">
    <property type="term" value="P:carbohydrate metabolic process"/>
    <property type="evidence" value="ECO:0007669"/>
    <property type="project" value="InterPro"/>
</dbReference>
<evidence type="ECO:0000259" key="5">
    <source>
        <dbReference type="PROSITE" id="PS50853"/>
    </source>
</evidence>
<dbReference type="Gene3D" id="2.60.40.10">
    <property type="entry name" value="Immunoglobulins"/>
    <property type="match status" value="1"/>
</dbReference>
<accession>A0AA41FGC7</accession>
<gene>
    <name evidence="6" type="ORF">GPL26_16085</name>
</gene>
<evidence type="ECO:0000256" key="1">
    <source>
        <dbReference type="ARBA" id="ARBA00008875"/>
    </source>
</evidence>
<dbReference type="CDD" id="cd00063">
    <property type="entry name" value="FN3"/>
    <property type="match status" value="1"/>
</dbReference>
<evidence type="ECO:0000256" key="4">
    <source>
        <dbReference type="PIRSR" id="PIRSR600514-1"/>
    </source>
</evidence>
<keyword evidence="3" id="KW-0326">Glycosidase</keyword>
<dbReference type="InterPro" id="IPR013783">
    <property type="entry name" value="Ig-like_fold"/>
</dbReference>
<dbReference type="SUPFAM" id="SSF51445">
    <property type="entry name" value="(Trans)glycosidases"/>
    <property type="match status" value="1"/>
</dbReference>
<dbReference type="PROSITE" id="PS50853">
    <property type="entry name" value="FN3"/>
    <property type="match status" value="1"/>
</dbReference>
<evidence type="ECO:0000313" key="7">
    <source>
        <dbReference type="Proteomes" id="UP000708338"/>
    </source>
</evidence>
<dbReference type="PRINTS" id="PR00745">
    <property type="entry name" value="GLHYDRLASE39"/>
</dbReference>
<dbReference type="PANTHER" id="PTHR12631:SF8">
    <property type="entry name" value="ALPHA-L-IDURONIDASE"/>
    <property type="match status" value="1"/>
</dbReference>
<evidence type="ECO:0000313" key="6">
    <source>
        <dbReference type="EMBL" id="MBT9811146.1"/>
    </source>
</evidence>